<name>A0A4R8DG68_9BACT</name>
<dbReference type="SUPFAM" id="SSF53850">
    <property type="entry name" value="Periplasmic binding protein-like II"/>
    <property type="match status" value="1"/>
</dbReference>
<protein>
    <submittedName>
        <fullName evidence="6">LysR family transcriptional regulator for metE and metH</fullName>
    </submittedName>
</protein>
<dbReference type="InterPro" id="IPR036390">
    <property type="entry name" value="WH_DNA-bd_sf"/>
</dbReference>
<dbReference type="Gene3D" id="1.10.10.10">
    <property type="entry name" value="Winged helix-like DNA-binding domain superfamily/Winged helix DNA-binding domain"/>
    <property type="match status" value="1"/>
</dbReference>
<dbReference type="PANTHER" id="PTHR30126:SF25">
    <property type="entry name" value="HTH-TYPE TRANSCRIPTIONAL REGULATOR METR"/>
    <property type="match status" value="1"/>
</dbReference>
<dbReference type="SUPFAM" id="SSF46785">
    <property type="entry name" value="Winged helix' DNA-binding domain"/>
    <property type="match status" value="1"/>
</dbReference>
<evidence type="ECO:0000256" key="4">
    <source>
        <dbReference type="ARBA" id="ARBA00023163"/>
    </source>
</evidence>
<reference evidence="6 7" key="1">
    <citation type="submission" date="2019-03" db="EMBL/GenBank/DDBJ databases">
        <title>Genomic Encyclopedia of Type Strains, Phase IV (KMG-IV): sequencing the most valuable type-strain genomes for metagenomic binning, comparative biology and taxonomic classification.</title>
        <authorList>
            <person name="Goeker M."/>
        </authorList>
    </citation>
    <scope>NUCLEOTIDE SEQUENCE [LARGE SCALE GENOMIC DNA]</scope>
    <source>
        <strain evidence="6 7">DSM 100059</strain>
    </source>
</reference>
<keyword evidence="4" id="KW-0804">Transcription</keyword>
<proteinExistence type="inferred from homology"/>
<evidence type="ECO:0000256" key="2">
    <source>
        <dbReference type="ARBA" id="ARBA00023015"/>
    </source>
</evidence>
<evidence type="ECO:0000259" key="5">
    <source>
        <dbReference type="PROSITE" id="PS50931"/>
    </source>
</evidence>
<dbReference type="CDD" id="cd05466">
    <property type="entry name" value="PBP2_LTTR_substrate"/>
    <property type="match status" value="1"/>
</dbReference>
<dbReference type="GO" id="GO:0003700">
    <property type="term" value="F:DNA-binding transcription factor activity"/>
    <property type="evidence" value="ECO:0007669"/>
    <property type="project" value="InterPro"/>
</dbReference>
<dbReference type="GO" id="GO:0000976">
    <property type="term" value="F:transcription cis-regulatory region binding"/>
    <property type="evidence" value="ECO:0007669"/>
    <property type="project" value="TreeGrafter"/>
</dbReference>
<comment type="similarity">
    <text evidence="1">Belongs to the LysR transcriptional regulatory family.</text>
</comment>
<keyword evidence="7" id="KW-1185">Reference proteome</keyword>
<sequence length="306" mass="34576">MNIGLHHFRLVDAIVKEGTLTRAADTLHLTQSALSHQLKELEHELGLSVFFRNGKRLELTPEGTRFLHAAERVLAELISLEADMRHIRDGVSGTLRVTTQCYTAYHWLPGIIKQYKRISPSVNIHVVSAATYVPLEYLLRGDVDIAIVRNKLDNPRINYEPIFEDQVFAILSKNHPLAGKSHFCTEDFEGQELFLPFNDPASGNIPVIENLMKAHHVTPHHVHRIHYTDAIIEMVDANLGISTLADWIVQPYLENRDIVALPLPAEVANRTWCAATCKDTPAIREFLRCLKLHFQNIPLPLSSDAV</sequence>
<dbReference type="EMBL" id="SODV01000002">
    <property type="protein sequence ID" value="TDW96447.1"/>
    <property type="molecule type" value="Genomic_DNA"/>
</dbReference>
<dbReference type="PANTHER" id="PTHR30126">
    <property type="entry name" value="HTH-TYPE TRANSCRIPTIONAL REGULATOR"/>
    <property type="match status" value="1"/>
</dbReference>
<dbReference type="Pfam" id="PF00126">
    <property type="entry name" value="HTH_1"/>
    <property type="match status" value="1"/>
</dbReference>
<keyword evidence="2" id="KW-0805">Transcription regulation</keyword>
<dbReference type="PROSITE" id="PS50931">
    <property type="entry name" value="HTH_LYSR"/>
    <property type="match status" value="1"/>
</dbReference>
<dbReference type="InterPro" id="IPR000847">
    <property type="entry name" value="LysR_HTH_N"/>
</dbReference>
<evidence type="ECO:0000256" key="1">
    <source>
        <dbReference type="ARBA" id="ARBA00009437"/>
    </source>
</evidence>
<dbReference type="PRINTS" id="PR00039">
    <property type="entry name" value="HTHLYSR"/>
</dbReference>
<dbReference type="OrthoDB" id="9803735at2"/>
<keyword evidence="3" id="KW-0238">DNA-binding</keyword>
<dbReference type="AlphaFoldDB" id="A0A4R8DG68"/>
<dbReference type="FunFam" id="1.10.10.10:FF:000001">
    <property type="entry name" value="LysR family transcriptional regulator"/>
    <property type="match status" value="1"/>
</dbReference>
<evidence type="ECO:0000313" key="7">
    <source>
        <dbReference type="Proteomes" id="UP000294498"/>
    </source>
</evidence>
<dbReference type="Gene3D" id="3.40.190.290">
    <property type="match status" value="1"/>
</dbReference>
<dbReference type="RefSeq" id="WP_133996897.1">
    <property type="nucleotide sequence ID" value="NZ_SODV01000002.1"/>
</dbReference>
<evidence type="ECO:0000313" key="6">
    <source>
        <dbReference type="EMBL" id="TDW96447.1"/>
    </source>
</evidence>
<evidence type="ECO:0000256" key="3">
    <source>
        <dbReference type="ARBA" id="ARBA00023125"/>
    </source>
</evidence>
<organism evidence="6 7">
    <name type="scientific">Dinghuibacter silviterrae</name>
    <dbReference type="NCBI Taxonomy" id="1539049"/>
    <lineage>
        <taxon>Bacteria</taxon>
        <taxon>Pseudomonadati</taxon>
        <taxon>Bacteroidota</taxon>
        <taxon>Chitinophagia</taxon>
        <taxon>Chitinophagales</taxon>
        <taxon>Chitinophagaceae</taxon>
        <taxon>Dinghuibacter</taxon>
    </lineage>
</organism>
<accession>A0A4R8DG68</accession>
<dbReference type="InterPro" id="IPR005119">
    <property type="entry name" value="LysR_subst-bd"/>
</dbReference>
<gene>
    <name evidence="6" type="ORF">EDB95_4278</name>
</gene>
<dbReference type="InterPro" id="IPR036388">
    <property type="entry name" value="WH-like_DNA-bd_sf"/>
</dbReference>
<comment type="caution">
    <text evidence="6">The sequence shown here is derived from an EMBL/GenBank/DDBJ whole genome shotgun (WGS) entry which is preliminary data.</text>
</comment>
<feature type="domain" description="HTH lysR-type" evidence="5">
    <location>
        <begin position="1"/>
        <end position="60"/>
    </location>
</feature>
<dbReference type="Pfam" id="PF03466">
    <property type="entry name" value="LysR_substrate"/>
    <property type="match status" value="1"/>
</dbReference>
<dbReference type="Proteomes" id="UP000294498">
    <property type="component" value="Unassembled WGS sequence"/>
</dbReference>